<sequence length="39" mass="4438">MSIGSYDIAYSPNQLVRQGQRRHRRENVIQAPSSGQCMC</sequence>
<feature type="compositionally biased region" description="Polar residues" evidence="1">
    <location>
        <begin position="30"/>
        <end position="39"/>
    </location>
</feature>
<dbReference type="Proteomes" id="UP000003656">
    <property type="component" value="Unassembled WGS sequence"/>
</dbReference>
<proteinExistence type="predicted"/>
<name>D1NWV7_9BIFI</name>
<evidence type="ECO:0000313" key="3">
    <source>
        <dbReference type="Proteomes" id="UP000003656"/>
    </source>
</evidence>
<protein>
    <submittedName>
        <fullName evidence="2">Uncharacterized protein</fullName>
    </submittedName>
</protein>
<accession>D1NWV7</accession>
<dbReference type="EMBL" id="ABXB03000006">
    <property type="protein sequence ID" value="EFA22166.1"/>
    <property type="molecule type" value="Genomic_DNA"/>
</dbReference>
<evidence type="ECO:0000256" key="1">
    <source>
        <dbReference type="SAM" id="MobiDB-lite"/>
    </source>
</evidence>
<comment type="caution">
    <text evidence="2">The sequence shown here is derived from an EMBL/GenBank/DDBJ whole genome shotgun (WGS) entry which is preliminary data.</text>
</comment>
<gene>
    <name evidence="2" type="ORF">BIFGAL_04363</name>
</gene>
<evidence type="ECO:0000313" key="2">
    <source>
        <dbReference type="EMBL" id="EFA22166.1"/>
    </source>
</evidence>
<feature type="region of interest" description="Disordered" evidence="1">
    <location>
        <begin position="17"/>
        <end position="39"/>
    </location>
</feature>
<organism evidence="2 3">
    <name type="scientific">Bifidobacterium gallicum DSM 20093 = LMG 11596</name>
    <dbReference type="NCBI Taxonomy" id="561180"/>
    <lineage>
        <taxon>Bacteria</taxon>
        <taxon>Bacillati</taxon>
        <taxon>Actinomycetota</taxon>
        <taxon>Actinomycetes</taxon>
        <taxon>Bifidobacteriales</taxon>
        <taxon>Bifidobacteriaceae</taxon>
        <taxon>Bifidobacterium</taxon>
    </lineage>
</organism>
<reference evidence="2 3" key="1">
    <citation type="submission" date="2009-11" db="EMBL/GenBank/DDBJ databases">
        <authorList>
            <person name="Weinstock G."/>
            <person name="Sodergren E."/>
            <person name="Clifton S."/>
            <person name="Fulton L."/>
            <person name="Fulton B."/>
            <person name="Courtney L."/>
            <person name="Fronick C."/>
            <person name="Harrison M."/>
            <person name="Strong C."/>
            <person name="Farmer C."/>
            <person name="Delahaunty K."/>
            <person name="Markovic C."/>
            <person name="Hall O."/>
            <person name="Minx P."/>
            <person name="Tomlinson C."/>
            <person name="Mitreva M."/>
            <person name="Nelson J."/>
            <person name="Hou S."/>
            <person name="Wollam A."/>
            <person name="Pepin K.H."/>
            <person name="Johnson M."/>
            <person name="Bhonagiri V."/>
            <person name="Nash W.E."/>
            <person name="Warren W."/>
            <person name="Chinwalla A."/>
            <person name="Mardis E.R."/>
            <person name="Wilson R.K."/>
        </authorList>
    </citation>
    <scope>NUCLEOTIDE SEQUENCE [LARGE SCALE GENOMIC DNA]</scope>
    <source>
        <strain evidence="2 3">DSM 20093</strain>
    </source>
</reference>
<dbReference type="AlphaFoldDB" id="D1NWV7"/>